<feature type="domain" description="Copper amine oxidase-like N-terminal" evidence="1">
    <location>
        <begin position="39"/>
        <end position="73"/>
    </location>
</feature>
<evidence type="ECO:0000313" key="3">
    <source>
        <dbReference type="Proteomes" id="UP000319432"/>
    </source>
</evidence>
<reference evidence="2 3" key="1">
    <citation type="submission" date="2018-11" db="EMBL/GenBank/DDBJ databases">
        <title>Phylogenetic determinants of toxin gene distribution in genomes of Brevibacillus laterosporus.</title>
        <authorList>
            <person name="Glare T.R."/>
            <person name="Durrant A."/>
            <person name="Berry C."/>
            <person name="Palma L."/>
            <person name="Ormskirk M."/>
            <person name="Cox M.O."/>
        </authorList>
    </citation>
    <scope>NUCLEOTIDE SEQUENCE [LARGE SCALE GENOMIC DNA]</scope>
    <source>
        <strain evidence="2 3">1821L</strain>
    </source>
</reference>
<evidence type="ECO:0000259" key="1">
    <source>
        <dbReference type="Pfam" id="PF07833"/>
    </source>
</evidence>
<organism evidence="2 3">
    <name type="scientific">Brevibacillus laterosporus</name>
    <name type="common">Bacillus laterosporus</name>
    <dbReference type="NCBI Taxonomy" id="1465"/>
    <lineage>
        <taxon>Bacteria</taxon>
        <taxon>Bacillati</taxon>
        <taxon>Bacillota</taxon>
        <taxon>Bacilli</taxon>
        <taxon>Bacillales</taxon>
        <taxon>Paenibacillaceae</taxon>
        <taxon>Brevibacillus</taxon>
    </lineage>
</organism>
<dbReference type="Pfam" id="PF07833">
    <property type="entry name" value="Cu_amine_oxidN1"/>
    <property type="match status" value="1"/>
</dbReference>
<keyword evidence="3" id="KW-1185">Reference proteome</keyword>
<dbReference type="InterPro" id="IPR012854">
    <property type="entry name" value="Cu_amine_oxidase-like_N"/>
</dbReference>
<evidence type="ECO:0000313" key="2">
    <source>
        <dbReference type="EMBL" id="QDX95408.1"/>
    </source>
</evidence>
<dbReference type="EMBL" id="CP033464">
    <property type="protein sequence ID" value="QDX95408.1"/>
    <property type="molecule type" value="Genomic_DNA"/>
</dbReference>
<name>A0A502IUS0_BRELA</name>
<gene>
    <name evidence="2" type="ORF">EEL30_25895</name>
</gene>
<accession>A0A502IUS0</accession>
<dbReference type="AlphaFoldDB" id="A0A502IUS0"/>
<dbReference type="Proteomes" id="UP000319432">
    <property type="component" value="Chromosome"/>
</dbReference>
<protein>
    <recommendedName>
        <fullName evidence="1">Copper amine oxidase-like N-terminal domain-containing protein</fullName>
    </recommendedName>
</protein>
<dbReference type="Gene3D" id="3.30.457.10">
    <property type="entry name" value="Copper amine oxidase-like, N-terminal domain"/>
    <property type="match status" value="1"/>
</dbReference>
<dbReference type="InterPro" id="IPR036582">
    <property type="entry name" value="Mao_N_sf"/>
</dbReference>
<proteinExistence type="predicted"/>
<dbReference type="SUPFAM" id="SSF55383">
    <property type="entry name" value="Copper amine oxidase, domain N"/>
    <property type="match status" value="1"/>
</dbReference>
<sequence length="73" mass="7899">MCNTTKFSVSFRNDVRNVAFKGEEYKAILVSGIGYASSNIKLMVNGKEIKTSAPIQNVNGSTVVPVRSLAEAF</sequence>